<dbReference type="AlphaFoldDB" id="A0A2P2R2W1"/>
<name>A0A2P2R2W1_RHIMU</name>
<organism evidence="1">
    <name type="scientific">Rhizophora mucronata</name>
    <name type="common">Asiatic mangrove</name>
    <dbReference type="NCBI Taxonomy" id="61149"/>
    <lineage>
        <taxon>Eukaryota</taxon>
        <taxon>Viridiplantae</taxon>
        <taxon>Streptophyta</taxon>
        <taxon>Embryophyta</taxon>
        <taxon>Tracheophyta</taxon>
        <taxon>Spermatophyta</taxon>
        <taxon>Magnoliopsida</taxon>
        <taxon>eudicotyledons</taxon>
        <taxon>Gunneridae</taxon>
        <taxon>Pentapetalae</taxon>
        <taxon>rosids</taxon>
        <taxon>fabids</taxon>
        <taxon>Malpighiales</taxon>
        <taxon>Rhizophoraceae</taxon>
        <taxon>Rhizophora</taxon>
    </lineage>
</organism>
<dbReference type="EMBL" id="GGEC01093036">
    <property type="protein sequence ID" value="MBX73520.1"/>
    <property type="molecule type" value="Transcribed_RNA"/>
</dbReference>
<reference evidence="1" key="1">
    <citation type="submission" date="2018-02" db="EMBL/GenBank/DDBJ databases">
        <title>Rhizophora mucronata_Transcriptome.</title>
        <authorList>
            <person name="Meera S.P."/>
            <person name="Sreeshan A."/>
            <person name="Augustine A."/>
        </authorList>
    </citation>
    <scope>NUCLEOTIDE SEQUENCE</scope>
    <source>
        <tissue evidence="1">Leaf</tissue>
    </source>
</reference>
<protein>
    <submittedName>
        <fullName evidence="1">Uncharacterized protein</fullName>
    </submittedName>
</protein>
<sequence length="35" mass="4178">MKNIIIHYISGPSFYSIINNEEYHALYFHPPKKIV</sequence>
<evidence type="ECO:0000313" key="1">
    <source>
        <dbReference type="EMBL" id="MBX73520.1"/>
    </source>
</evidence>
<accession>A0A2P2R2W1</accession>
<proteinExistence type="predicted"/>